<protein>
    <submittedName>
        <fullName evidence="2">Putative terminase large subunit</fullName>
    </submittedName>
</protein>
<accession>A0A4D6DWC1</accession>
<evidence type="ECO:0000259" key="1">
    <source>
        <dbReference type="PROSITE" id="PS51192"/>
    </source>
</evidence>
<evidence type="ECO:0000313" key="3">
    <source>
        <dbReference type="Proteomes" id="UP000297195"/>
    </source>
</evidence>
<dbReference type="Proteomes" id="UP000297195">
    <property type="component" value="Segment"/>
</dbReference>
<keyword evidence="3" id="KW-1185">Reference proteome</keyword>
<dbReference type="InterPro" id="IPR014001">
    <property type="entry name" value="Helicase_ATP-bd"/>
</dbReference>
<feature type="domain" description="Helicase ATP-binding" evidence="1">
    <location>
        <begin position="128"/>
        <end position="298"/>
    </location>
</feature>
<dbReference type="SUPFAM" id="SSF52540">
    <property type="entry name" value="P-loop containing nucleoside triphosphate hydrolases"/>
    <property type="match status" value="1"/>
</dbReference>
<reference evidence="2 3" key="1">
    <citation type="submission" date="2019-03" db="EMBL/GenBank/DDBJ databases">
        <authorList>
            <person name="Kim S.G."/>
            <person name="Park S.C."/>
        </authorList>
    </citation>
    <scope>NUCLEOTIDE SEQUENCE [LARGE SCALE GENOMIC DNA]</scope>
</reference>
<organism evidence="2 3">
    <name type="scientific">Edwardsiella phage pEt-SU</name>
    <dbReference type="NCBI Taxonomy" id="2562142"/>
    <lineage>
        <taxon>Viruses</taxon>
        <taxon>Duplodnaviria</taxon>
        <taxon>Heunggongvirae</taxon>
        <taxon>Uroviricota</taxon>
        <taxon>Caudoviricetes</taxon>
        <taxon>Chimalliviridae</taxon>
        <taxon>Petsuvirus</taxon>
        <taxon>Petsuvirus pEtSU</taxon>
    </lineage>
</organism>
<dbReference type="Gene3D" id="3.40.50.300">
    <property type="entry name" value="P-loop containing nucleotide triphosphate hydrolases"/>
    <property type="match status" value="2"/>
</dbReference>
<dbReference type="InterPro" id="IPR027417">
    <property type="entry name" value="P-loop_NTPase"/>
</dbReference>
<dbReference type="CDD" id="cd18785">
    <property type="entry name" value="SF2_C"/>
    <property type="match status" value="1"/>
</dbReference>
<dbReference type="PROSITE" id="PS51192">
    <property type="entry name" value="HELICASE_ATP_BIND_1"/>
    <property type="match status" value="1"/>
</dbReference>
<sequence length="514" mass="59895">MRRTLVVHKASTYVRLTDFKPELVQHILRPFCKRHFYRVQKQPIPGGGPNAFKWEVSHVFARFNKDQTELRFNAEKLPELIKFMEENGYSKSRIQIENEPVIEAAPAKLKMKDPSIKPRNEIQIDYTEFMGGPKPLVVNNMGTGQGKTFCAIWTAVQLGKRVLITVLPRYVDIWIKAFGEFLDIHPTDILVADTFGIERLHQTMKDGLINPSIIILPLTKIDVYIKRMKDEPDLPGLDEVFADLKCGFRIIDEAHESIYSVYMSLMFGNHAKTAALSATLQGDDEFINGIYNQIFPYHCYLRPPEYTKYIHVIAYSHRMDVNRYRINAKGFGGYSHVKFEQAIMKRSDVFEQYYQMLKEAFVVYYLDTYREGQKAMWFFQTVEICELFLKRLKKDYPDLDAIVFTAEQSSKKETKTAYREHRVVITTPGSCGTGKDIPQLYIVFCPVSVSSTQRNDQMVGRTRPIDKWWPDLDPIFLYFVCPDVPKQVEYHRKRKTIFDKKMKKFTLIDSGSRI</sequence>
<evidence type="ECO:0000313" key="2">
    <source>
        <dbReference type="EMBL" id="QBZ70604.1"/>
    </source>
</evidence>
<gene>
    <name evidence="2" type="ORF">pETSU_023</name>
</gene>
<proteinExistence type="predicted"/>
<dbReference type="EMBL" id="MK689364">
    <property type="protein sequence ID" value="QBZ70604.1"/>
    <property type="molecule type" value="Genomic_DNA"/>
</dbReference>
<name>A0A4D6DWC1_9CAUD</name>